<feature type="transmembrane region" description="Helical" evidence="1">
    <location>
        <begin position="12"/>
        <end position="34"/>
    </location>
</feature>
<gene>
    <name evidence="2" type="ORF">PHM2_207</name>
</gene>
<keyword evidence="1" id="KW-0472">Membrane</keyword>
<keyword evidence="1" id="KW-0812">Transmembrane</keyword>
<sequence length="37" mass="4169">MITTSTHIFHMVMTILSGTIVTTSLCLVMMYAMMDDK</sequence>
<evidence type="ECO:0000313" key="3">
    <source>
        <dbReference type="Proteomes" id="UP000006538"/>
    </source>
</evidence>
<dbReference type="Proteomes" id="UP000006538">
    <property type="component" value="Segment"/>
</dbReference>
<organism evidence="2 3">
    <name type="scientific">Prochlorococcus phage P-HM2</name>
    <dbReference type="NCBI Taxonomy" id="445696"/>
    <lineage>
        <taxon>Viruses</taxon>
        <taxon>Duplodnaviria</taxon>
        <taxon>Heunggongvirae</taxon>
        <taxon>Uroviricota</taxon>
        <taxon>Caudoviricetes</taxon>
        <taxon>Eurybiavirus</taxon>
        <taxon>Eurybiavirus PHM2</taxon>
    </lineage>
</organism>
<dbReference type="RefSeq" id="YP_004323576.1">
    <property type="nucleotide sequence ID" value="NC_015284.1"/>
</dbReference>
<reference evidence="2 3" key="1">
    <citation type="journal article" date="2010" name="Environ. Microbiol.">
        <title>Genomic analysis of oceanic cyanobacterial myoviruses compared with T4-like myoviruses from diverse hosts and environments.</title>
        <authorList>
            <person name="Sullivan M.B."/>
            <person name="Huang K.H."/>
            <person name="Ignacio-Espinoza J.C."/>
            <person name="Berlin A.M."/>
            <person name="Kelly L."/>
            <person name="Weigele P.R."/>
            <person name="DeFrancesco A.S."/>
            <person name="Kern S.E."/>
            <person name="Thompson L.R."/>
            <person name="Young S."/>
            <person name="Yandava C."/>
            <person name="Fu R."/>
            <person name="Krastins B."/>
            <person name="Chase M."/>
            <person name="Sarracino D."/>
            <person name="Osburne M.S."/>
            <person name="Henn M.R."/>
            <person name="Chisholm S.W."/>
        </authorList>
    </citation>
    <scope>NUCLEOTIDE SEQUENCE [LARGE SCALE GENOMIC DNA]</scope>
    <source>
        <strain evidence="2">M4-259</strain>
    </source>
</reference>
<evidence type="ECO:0000256" key="1">
    <source>
        <dbReference type="SAM" id="Phobius"/>
    </source>
</evidence>
<name>E3ST57_9CAUD</name>
<dbReference type="OrthoDB" id="40091at10239"/>
<dbReference type="KEGG" id="vg:10328078"/>
<keyword evidence="1" id="KW-1133">Transmembrane helix</keyword>
<dbReference type="GeneID" id="10328078"/>
<accession>E3ST57</accession>
<dbReference type="EMBL" id="GU075905">
    <property type="protein sequence ID" value="ADO99985.1"/>
    <property type="molecule type" value="Genomic_DNA"/>
</dbReference>
<evidence type="ECO:0000313" key="2">
    <source>
        <dbReference type="EMBL" id="ADO99985.1"/>
    </source>
</evidence>
<proteinExistence type="predicted"/>
<protein>
    <submittedName>
        <fullName evidence="2">Uncharacterized protein</fullName>
    </submittedName>
</protein>
<keyword evidence="3" id="KW-1185">Reference proteome</keyword>